<feature type="transmembrane region" description="Helical" evidence="1">
    <location>
        <begin position="83"/>
        <end position="101"/>
    </location>
</feature>
<evidence type="ECO:0000313" key="3">
    <source>
        <dbReference type="Proteomes" id="UP000485880"/>
    </source>
</evidence>
<evidence type="ECO:0000256" key="1">
    <source>
        <dbReference type="SAM" id="Phobius"/>
    </source>
</evidence>
<dbReference type="EMBL" id="CABFMQ020000002">
    <property type="protein sequence ID" value="VTZ48645.1"/>
    <property type="molecule type" value="Genomic_DNA"/>
</dbReference>
<keyword evidence="3" id="KW-1185">Reference proteome</keyword>
<comment type="caution">
    <text evidence="2">The sequence shown here is derived from an EMBL/GenBank/DDBJ whole genome shotgun (WGS) entry which is preliminary data.</text>
</comment>
<reference evidence="2 3" key="1">
    <citation type="submission" date="2019-05" db="EMBL/GenBank/DDBJ databases">
        <authorList>
            <person name="Farhan Ul Haque M."/>
        </authorList>
    </citation>
    <scope>NUCLEOTIDE SEQUENCE [LARGE SCALE GENOMIC DNA]</scope>
    <source>
        <strain evidence="2">2</strain>
    </source>
</reference>
<gene>
    <name evidence="2" type="ORF">MPC4_100088</name>
</gene>
<keyword evidence="1" id="KW-0472">Membrane</keyword>
<feature type="transmembrane region" description="Helical" evidence="1">
    <location>
        <begin position="113"/>
        <end position="131"/>
    </location>
</feature>
<dbReference type="AlphaFoldDB" id="A0A8B6M1M1"/>
<feature type="transmembrane region" description="Helical" evidence="1">
    <location>
        <begin position="27"/>
        <end position="45"/>
    </location>
</feature>
<evidence type="ECO:0000313" key="2">
    <source>
        <dbReference type="EMBL" id="VTZ48645.1"/>
    </source>
</evidence>
<keyword evidence="1" id="KW-1133">Transmembrane helix</keyword>
<organism evidence="2 3">
    <name type="scientific">Methylocella tundrae</name>
    <dbReference type="NCBI Taxonomy" id="227605"/>
    <lineage>
        <taxon>Bacteria</taxon>
        <taxon>Pseudomonadati</taxon>
        <taxon>Pseudomonadota</taxon>
        <taxon>Alphaproteobacteria</taxon>
        <taxon>Hyphomicrobiales</taxon>
        <taxon>Beijerinckiaceae</taxon>
        <taxon>Methylocella</taxon>
    </lineage>
</organism>
<dbReference type="RefSeq" id="WP_174511153.1">
    <property type="nucleotide sequence ID" value="NZ_CABFMQ020000002.1"/>
</dbReference>
<proteinExistence type="predicted"/>
<feature type="transmembrane region" description="Helical" evidence="1">
    <location>
        <begin position="51"/>
        <end position="71"/>
    </location>
</feature>
<dbReference type="Proteomes" id="UP000485880">
    <property type="component" value="Unassembled WGS sequence"/>
</dbReference>
<name>A0A8B6M1M1_METTU</name>
<keyword evidence="1" id="KW-0812">Transmembrane</keyword>
<protein>
    <submittedName>
        <fullName evidence="2">Uncharacterized protein</fullName>
    </submittedName>
</protein>
<sequence>MSEPKLADDLAPRVTPTPKASFWLRELPYLAVLGLMLLGVGYTSVSRRPLVGYWEFMALIIGITVVSTAWVEAETRNARFRLIITQALHWLSFLIAMNLALLPGVQRLLNPEATGLTVLLLLALGAVTAGINILSWQICFIGVAMAFSVPVIAWLQQSAIVIVLGIFVALIGVGVVYSWHRSAQRSQSAGERD</sequence>
<accession>A0A8B6M1M1</accession>
<feature type="transmembrane region" description="Helical" evidence="1">
    <location>
        <begin position="161"/>
        <end position="179"/>
    </location>
</feature>